<reference evidence="10" key="1">
    <citation type="journal article" date="2019" name="Int. J. Syst. Evol. Microbiol.">
        <title>The Global Catalogue of Microorganisms (GCM) 10K type strain sequencing project: providing services to taxonomists for standard genome sequencing and annotation.</title>
        <authorList>
            <consortium name="The Broad Institute Genomics Platform"/>
            <consortium name="The Broad Institute Genome Sequencing Center for Infectious Disease"/>
            <person name="Wu L."/>
            <person name="Ma J."/>
        </authorList>
    </citation>
    <scope>NUCLEOTIDE SEQUENCE [LARGE SCALE GENOMIC DNA]</scope>
    <source>
        <strain evidence="10">CCUG 56608</strain>
    </source>
</reference>
<evidence type="ECO:0000256" key="5">
    <source>
        <dbReference type="ARBA" id="ARBA00022989"/>
    </source>
</evidence>
<dbReference type="InterPro" id="IPR020846">
    <property type="entry name" value="MFS_dom"/>
</dbReference>
<dbReference type="RefSeq" id="WP_379594106.1">
    <property type="nucleotide sequence ID" value="NZ_JBHTKK010000031.1"/>
</dbReference>
<keyword evidence="2" id="KW-0813">Transport</keyword>
<evidence type="ECO:0000256" key="1">
    <source>
        <dbReference type="ARBA" id="ARBA00004651"/>
    </source>
</evidence>
<feature type="transmembrane region" description="Helical" evidence="7">
    <location>
        <begin position="104"/>
        <end position="122"/>
    </location>
</feature>
<feature type="transmembrane region" description="Helical" evidence="7">
    <location>
        <begin position="286"/>
        <end position="302"/>
    </location>
</feature>
<organism evidence="9 10">
    <name type="scientific">Oceanobacillus locisalsi</name>
    <dbReference type="NCBI Taxonomy" id="546107"/>
    <lineage>
        <taxon>Bacteria</taxon>
        <taxon>Bacillati</taxon>
        <taxon>Bacillota</taxon>
        <taxon>Bacilli</taxon>
        <taxon>Bacillales</taxon>
        <taxon>Bacillaceae</taxon>
        <taxon>Oceanobacillus</taxon>
    </lineage>
</organism>
<keyword evidence="6 7" id="KW-0472">Membrane</keyword>
<protein>
    <submittedName>
        <fullName evidence="9">MFS transporter</fullName>
    </submittedName>
</protein>
<comment type="subcellular location">
    <subcellularLocation>
        <location evidence="1">Cell membrane</location>
        <topology evidence="1">Multi-pass membrane protein</topology>
    </subcellularLocation>
</comment>
<feature type="transmembrane region" description="Helical" evidence="7">
    <location>
        <begin position="12"/>
        <end position="30"/>
    </location>
</feature>
<evidence type="ECO:0000256" key="6">
    <source>
        <dbReference type="ARBA" id="ARBA00023136"/>
    </source>
</evidence>
<feature type="transmembrane region" description="Helical" evidence="7">
    <location>
        <begin position="376"/>
        <end position="394"/>
    </location>
</feature>
<accession>A0ABW3NKX0</accession>
<evidence type="ECO:0000256" key="4">
    <source>
        <dbReference type="ARBA" id="ARBA00022692"/>
    </source>
</evidence>
<keyword evidence="10" id="KW-1185">Reference proteome</keyword>
<name>A0ABW3NKX0_9BACI</name>
<feature type="transmembrane region" description="Helical" evidence="7">
    <location>
        <begin position="221"/>
        <end position="244"/>
    </location>
</feature>
<dbReference type="PANTHER" id="PTHR43266">
    <property type="entry name" value="MACROLIDE-EFFLUX PROTEIN"/>
    <property type="match status" value="1"/>
</dbReference>
<feature type="transmembrane region" description="Helical" evidence="7">
    <location>
        <begin position="256"/>
        <end position="279"/>
    </location>
</feature>
<feature type="transmembrane region" description="Helical" evidence="7">
    <location>
        <begin position="308"/>
        <end position="333"/>
    </location>
</feature>
<feature type="transmembrane region" description="Helical" evidence="7">
    <location>
        <begin position="345"/>
        <end position="370"/>
    </location>
</feature>
<feature type="domain" description="Major facilitator superfamily (MFS) profile" evidence="8">
    <location>
        <begin position="12"/>
        <end position="397"/>
    </location>
</feature>
<dbReference type="Pfam" id="PF07690">
    <property type="entry name" value="MFS_1"/>
    <property type="match status" value="1"/>
</dbReference>
<proteinExistence type="predicted"/>
<evidence type="ECO:0000256" key="3">
    <source>
        <dbReference type="ARBA" id="ARBA00022475"/>
    </source>
</evidence>
<dbReference type="InterPro" id="IPR036259">
    <property type="entry name" value="MFS_trans_sf"/>
</dbReference>
<feature type="transmembrane region" description="Helical" evidence="7">
    <location>
        <begin position="169"/>
        <end position="192"/>
    </location>
</feature>
<dbReference type="PROSITE" id="PS50850">
    <property type="entry name" value="MFS"/>
    <property type="match status" value="1"/>
</dbReference>
<dbReference type="PANTHER" id="PTHR43266:SF9">
    <property type="entry name" value="PERMEASE, MAJOR FACILITATOR SUPERFAMILY-RELATED"/>
    <property type="match status" value="1"/>
</dbReference>
<evidence type="ECO:0000256" key="2">
    <source>
        <dbReference type="ARBA" id="ARBA00022448"/>
    </source>
</evidence>
<evidence type="ECO:0000256" key="7">
    <source>
        <dbReference type="SAM" id="Phobius"/>
    </source>
</evidence>
<comment type="caution">
    <text evidence="9">The sequence shown here is derived from an EMBL/GenBank/DDBJ whole genome shotgun (WGS) entry which is preliminary data.</text>
</comment>
<feature type="transmembrane region" description="Helical" evidence="7">
    <location>
        <begin position="78"/>
        <end position="98"/>
    </location>
</feature>
<sequence>MSKENSLFRNRTFNLLIIAGIFAVLGFSVFLTTTTWYAVTVMGSAGSLGLILIAATVPRLIMMTFGGVLADKYKKTTIMFTTNLIQGFLLLLLFLLLVNDQLNLAWILVLSGLFGGLDAFFGPASSSMIPKVVKKHQLQQANAYFQGVDQLAFIGGPILAGLVMEAASIEWSFLVATMLVFMSAVIIFPPFIKETAVEDIGKATPLQNFKDGFSYLRKSRFLVVGILILITANFFVFGSIHVAVPILVELLDGSPIHLSFLESSQMVGMLISTMILSVVKINRKGFVSTFGLFATLITALIFSQVSNLIILTVIGFFIGFFMSFVYIPFFTAAQEQTDSRLMGRVMSIIFLAMNGFDPLAYGLVSMFSAIGFNIQYVLLAFSLLGLIIATIIALRAKDYVRN</sequence>
<gene>
    <name evidence="9" type="ORF">ACFQ19_18180</name>
</gene>
<keyword evidence="4 7" id="KW-0812">Transmembrane</keyword>
<feature type="transmembrane region" description="Helical" evidence="7">
    <location>
        <begin position="143"/>
        <end position="163"/>
    </location>
</feature>
<dbReference type="InterPro" id="IPR011701">
    <property type="entry name" value="MFS"/>
</dbReference>
<dbReference type="Gene3D" id="1.20.1250.20">
    <property type="entry name" value="MFS general substrate transporter like domains"/>
    <property type="match status" value="2"/>
</dbReference>
<dbReference type="Proteomes" id="UP001597041">
    <property type="component" value="Unassembled WGS sequence"/>
</dbReference>
<dbReference type="SUPFAM" id="SSF103473">
    <property type="entry name" value="MFS general substrate transporter"/>
    <property type="match status" value="1"/>
</dbReference>
<evidence type="ECO:0000259" key="8">
    <source>
        <dbReference type="PROSITE" id="PS50850"/>
    </source>
</evidence>
<keyword evidence="3" id="KW-1003">Cell membrane</keyword>
<dbReference type="EMBL" id="JBHTKK010000031">
    <property type="protein sequence ID" value="MFD1067938.1"/>
    <property type="molecule type" value="Genomic_DNA"/>
</dbReference>
<evidence type="ECO:0000313" key="9">
    <source>
        <dbReference type="EMBL" id="MFD1067938.1"/>
    </source>
</evidence>
<dbReference type="CDD" id="cd06173">
    <property type="entry name" value="MFS_MefA_like"/>
    <property type="match status" value="1"/>
</dbReference>
<evidence type="ECO:0000313" key="10">
    <source>
        <dbReference type="Proteomes" id="UP001597041"/>
    </source>
</evidence>
<keyword evidence="5 7" id="KW-1133">Transmembrane helix</keyword>